<dbReference type="OrthoDB" id="2684236at2759"/>
<keyword evidence="1" id="KW-1133">Transmembrane helix</keyword>
<protein>
    <submittedName>
        <fullName evidence="2">Uncharacterized protein</fullName>
    </submittedName>
</protein>
<keyword evidence="1" id="KW-0472">Membrane</keyword>
<keyword evidence="3" id="KW-1185">Reference proteome</keyword>
<dbReference type="Proteomes" id="UP000218209">
    <property type="component" value="Unassembled WGS sequence"/>
</dbReference>
<evidence type="ECO:0000313" key="3">
    <source>
        <dbReference type="Proteomes" id="UP000218209"/>
    </source>
</evidence>
<dbReference type="PANTHER" id="PTHR34365:SF7">
    <property type="entry name" value="GLYCINE-RICH DOMAIN-CONTAINING PROTEIN 1"/>
    <property type="match status" value="1"/>
</dbReference>
<dbReference type="EMBL" id="KV919570">
    <property type="protein sequence ID" value="OSX69408.1"/>
    <property type="molecule type" value="Genomic_DNA"/>
</dbReference>
<evidence type="ECO:0000256" key="1">
    <source>
        <dbReference type="SAM" id="Phobius"/>
    </source>
</evidence>
<evidence type="ECO:0000313" key="2">
    <source>
        <dbReference type="EMBL" id="OSX69408.1"/>
    </source>
</evidence>
<organism evidence="2 3">
    <name type="scientific">Porphyra umbilicalis</name>
    <name type="common">Purple laver</name>
    <name type="synonym">Red alga</name>
    <dbReference type="NCBI Taxonomy" id="2786"/>
    <lineage>
        <taxon>Eukaryota</taxon>
        <taxon>Rhodophyta</taxon>
        <taxon>Bangiophyceae</taxon>
        <taxon>Bangiales</taxon>
        <taxon>Bangiaceae</taxon>
        <taxon>Porphyra</taxon>
    </lineage>
</organism>
<reference evidence="2 3" key="1">
    <citation type="submission" date="2017-03" db="EMBL/GenBank/DDBJ databases">
        <title>WGS assembly of Porphyra umbilicalis.</title>
        <authorList>
            <person name="Brawley S.H."/>
            <person name="Blouin N.A."/>
            <person name="Ficko-Blean E."/>
            <person name="Wheeler G.L."/>
            <person name="Lohr M."/>
            <person name="Goodson H.V."/>
            <person name="Jenkins J.W."/>
            <person name="Blaby-Haas C.E."/>
            <person name="Helliwell K.E."/>
            <person name="Chan C."/>
            <person name="Marriage T."/>
            <person name="Bhattacharya D."/>
            <person name="Klein A.S."/>
            <person name="Badis Y."/>
            <person name="Brodie J."/>
            <person name="Cao Y."/>
            <person name="Collen J."/>
            <person name="Dittami S.M."/>
            <person name="Gachon C.M."/>
            <person name="Green B.R."/>
            <person name="Karpowicz S."/>
            <person name="Kim J.W."/>
            <person name="Kudahl U."/>
            <person name="Lin S."/>
            <person name="Michel G."/>
            <person name="Mittag M."/>
            <person name="Olson B.J."/>
            <person name="Pangilinan J."/>
            <person name="Peng Y."/>
            <person name="Qiu H."/>
            <person name="Shu S."/>
            <person name="Singer J.T."/>
            <person name="Smith A.G."/>
            <person name="Sprecher B.N."/>
            <person name="Wagner V."/>
            <person name="Wang W."/>
            <person name="Wang Z.-Y."/>
            <person name="Yan J."/>
            <person name="Yarish C."/>
            <person name="Zoeuner-Riek S."/>
            <person name="Zhuang Y."/>
            <person name="Zou Y."/>
            <person name="Lindquist E.A."/>
            <person name="Grimwood J."/>
            <person name="Barry K."/>
            <person name="Rokhsar D.S."/>
            <person name="Schmutz J."/>
            <person name="Stiller J.W."/>
            <person name="Grossman A.R."/>
            <person name="Prochnik S.E."/>
        </authorList>
    </citation>
    <scope>NUCLEOTIDE SEQUENCE [LARGE SCALE GENOMIC DNA]</scope>
    <source>
        <strain evidence="2">4086291</strain>
    </source>
</reference>
<feature type="transmembrane region" description="Helical" evidence="1">
    <location>
        <begin position="434"/>
        <end position="457"/>
    </location>
</feature>
<accession>A0A1X6NLD5</accession>
<gene>
    <name evidence="2" type="ORF">BU14_1545s0001</name>
</gene>
<feature type="transmembrane region" description="Helical" evidence="1">
    <location>
        <begin position="405"/>
        <end position="428"/>
    </location>
</feature>
<name>A0A1X6NLD5_PORUM</name>
<dbReference type="PANTHER" id="PTHR34365">
    <property type="entry name" value="ENOLASE (DUF1399)"/>
    <property type="match status" value="1"/>
</dbReference>
<dbReference type="InterPro" id="IPR009836">
    <property type="entry name" value="GRDP-like"/>
</dbReference>
<dbReference type="AlphaFoldDB" id="A0A1X6NLD5"/>
<proteinExistence type="predicted"/>
<keyword evidence="1" id="KW-0812">Transmembrane</keyword>
<sequence length="495" mass="55253">MRERQVNKELVGIQRSLARTKPEYVDMTRRHMYLVRAVDVSYESLYEGPALRRAIWRYEVLWLPLLMAIMLPASATPSDSAVATKVAHIRAKNAAGDALTVTALVPPLDIAWVWLLHRLHPGAYAADTAALTSAGEVLHTDADTAYRFSDGEDAQSKPLRRLWEVLYPFEPFLPAYILNTAYAADEKKKKEAVDTYAHAVGESGRATSRHIVSFDIEAGALLQKRFVFQTVDPQAGLEWDNLEGDEYLMRAFDRYMMFTLLRKRQPDTYLVPMLDINLVWHAHMASTREYHADCVALVGGIVGHDAIDAEARRLDLIQQERAVLEADGDLYSDGEETTLALRLNFRGLPIAETRSLWEEAYGTSPAYDLPETRYRGEPVGDRGGFRIVWEAEFGTRSARNGHEMLAVMVVAALLAAVGLALALAGLVLTVASHAAWFLAFPVGLAVAVSGVAMFVALPSARPLSSTSRFWVDRRHKHMHNPLPSYLVRTKAFHLE</sequence>
<dbReference type="Pfam" id="PF07173">
    <property type="entry name" value="GRDP-like"/>
    <property type="match status" value="1"/>
</dbReference>